<feature type="region of interest" description="Disordered" evidence="1">
    <location>
        <begin position="11"/>
        <end position="45"/>
    </location>
</feature>
<dbReference type="GeneID" id="85457072"/>
<organism evidence="2 3">
    <name type="scientific">Colletotrichum godetiae</name>
    <dbReference type="NCBI Taxonomy" id="1209918"/>
    <lineage>
        <taxon>Eukaryota</taxon>
        <taxon>Fungi</taxon>
        <taxon>Dikarya</taxon>
        <taxon>Ascomycota</taxon>
        <taxon>Pezizomycotina</taxon>
        <taxon>Sordariomycetes</taxon>
        <taxon>Hypocreomycetidae</taxon>
        <taxon>Glomerellales</taxon>
        <taxon>Glomerellaceae</taxon>
        <taxon>Colletotrichum</taxon>
        <taxon>Colletotrichum acutatum species complex</taxon>
    </lineage>
</organism>
<dbReference type="Proteomes" id="UP001224890">
    <property type="component" value="Unassembled WGS sequence"/>
</dbReference>
<sequence>MTAHCAAELQSPDSSHSARLQSSVRDGHLGVRITGPTLSNKTPGYAKASSSGVSLRQAINTGAVTCTVIPTNLPRLFPAPVCHIASVAQPCSDQAFPCSLLSTVEDLGYMPSVRLPEPEPRIPATHGHPRELLLVSAVANVIIVDHILKETIYHGKTLSTS</sequence>
<proteinExistence type="predicted"/>
<evidence type="ECO:0000313" key="3">
    <source>
        <dbReference type="Proteomes" id="UP001224890"/>
    </source>
</evidence>
<name>A0AAJ0ESS0_9PEZI</name>
<accession>A0AAJ0ESS0</accession>
<feature type="compositionally biased region" description="Polar residues" evidence="1">
    <location>
        <begin position="36"/>
        <end position="45"/>
    </location>
</feature>
<dbReference type="AlphaFoldDB" id="A0AAJ0ESS0"/>
<dbReference type="EMBL" id="JAHMHR010000027">
    <property type="protein sequence ID" value="KAK1674197.1"/>
    <property type="molecule type" value="Genomic_DNA"/>
</dbReference>
<gene>
    <name evidence="2" type="ORF">BDP55DRAFT_633396</name>
</gene>
<dbReference type="RefSeq" id="XP_060428200.1">
    <property type="nucleotide sequence ID" value="XM_060572546.1"/>
</dbReference>
<evidence type="ECO:0000256" key="1">
    <source>
        <dbReference type="SAM" id="MobiDB-lite"/>
    </source>
</evidence>
<keyword evidence="3" id="KW-1185">Reference proteome</keyword>
<comment type="caution">
    <text evidence="2">The sequence shown here is derived from an EMBL/GenBank/DDBJ whole genome shotgun (WGS) entry which is preliminary data.</text>
</comment>
<protein>
    <submittedName>
        <fullName evidence="2">Uncharacterized protein</fullName>
    </submittedName>
</protein>
<reference evidence="2" key="1">
    <citation type="submission" date="2021-06" db="EMBL/GenBank/DDBJ databases">
        <title>Comparative genomics, transcriptomics and evolutionary studies reveal genomic signatures of adaptation to plant cell wall in hemibiotrophic fungi.</title>
        <authorList>
            <consortium name="DOE Joint Genome Institute"/>
            <person name="Baroncelli R."/>
            <person name="Diaz J.F."/>
            <person name="Benocci T."/>
            <person name="Peng M."/>
            <person name="Battaglia E."/>
            <person name="Haridas S."/>
            <person name="Andreopoulos W."/>
            <person name="Labutti K."/>
            <person name="Pangilinan J."/>
            <person name="Floch G.L."/>
            <person name="Makela M.R."/>
            <person name="Henrissat B."/>
            <person name="Grigoriev I.V."/>
            <person name="Crouch J.A."/>
            <person name="De Vries R.P."/>
            <person name="Sukno S.A."/>
            <person name="Thon M.R."/>
        </authorList>
    </citation>
    <scope>NUCLEOTIDE SEQUENCE</scope>
    <source>
        <strain evidence="2">CBS 193.32</strain>
    </source>
</reference>
<evidence type="ECO:0000313" key="2">
    <source>
        <dbReference type="EMBL" id="KAK1674197.1"/>
    </source>
</evidence>
<feature type="compositionally biased region" description="Polar residues" evidence="1">
    <location>
        <begin position="11"/>
        <end position="24"/>
    </location>
</feature>